<dbReference type="InterPro" id="IPR000644">
    <property type="entry name" value="CBS_dom"/>
</dbReference>
<dbReference type="Proteomes" id="UP000476332">
    <property type="component" value="Unassembled WGS sequence"/>
</dbReference>
<dbReference type="SMART" id="SM00116">
    <property type="entry name" value="CBS"/>
    <property type="match status" value="2"/>
</dbReference>
<dbReference type="PANTHER" id="PTHR43080:SF2">
    <property type="entry name" value="CBS DOMAIN-CONTAINING PROTEIN"/>
    <property type="match status" value="1"/>
</dbReference>
<dbReference type="AlphaFoldDB" id="A0A6L9MP52"/>
<reference evidence="4 5" key="1">
    <citation type="submission" date="2020-01" db="EMBL/GenBank/DDBJ databases">
        <title>Genomes of bacteria type strains.</title>
        <authorList>
            <person name="Chen J."/>
            <person name="Zhu S."/>
            <person name="Chen J."/>
        </authorList>
    </citation>
    <scope>NUCLEOTIDE SEQUENCE [LARGE SCALE GENOMIC DNA]</scope>
    <source>
        <strain evidence="4 5">KCTC 52919</strain>
    </source>
</reference>
<feature type="domain" description="CBS" evidence="3">
    <location>
        <begin position="10"/>
        <end position="69"/>
    </location>
</feature>
<dbReference type="RefSeq" id="WP_163046368.1">
    <property type="nucleotide sequence ID" value="NZ_JAAAMJ010000058.1"/>
</dbReference>
<dbReference type="InterPro" id="IPR051257">
    <property type="entry name" value="Diverse_CBS-Domain"/>
</dbReference>
<evidence type="ECO:0000256" key="2">
    <source>
        <dbReference type="PROSITE-ProRule" id="PRU00703"/>
    </source>
</evidence>
<dbReference type="PROSITE" id="PS51371">
    <property type="entry name" value="CBS"/>
    <property type="match status" value="2"/>
</dbReference>
<sequence length="146" mass="15708">MFVERVLSAARETLVTVADDAPLIEAAKLLRTGTDLVVVCAPGGVLAGVITKTDVVNQISHCQGSSCATAASMVMTRDVLLCRPGDGLHEVWSQMKERGLKNVPVTDEEARPIGVLNARVALQVLLDESEDEESLLRDYVMGIGYR</sequence>
<accession>A0A6L9MP52</accession>
<comment type="caution">
    <text evidence="4">The sequence shown here is derived from an EMBL/GenBank/DDBJ whole genome shotgun (WGS) entry which is preliminary data.</text>
</comment>
<evidence type="ECO:0000313" key="4">
    <source>
        <dbReference type="EMBL" id="NDV89525.1"/>
    </source>
</evidence>
<keyword evidence="1 2" id="KW-0129">CBS domain</keyword>
<dbReference type="EMBL" id="JAAAMJ010000058">
    <property type="protein sequence ID" value="NDV89525.1"/>
    <property type="molecule type" value="Genomic_DNA"/>
</dbReference>
<protein>
    <submittedName>
        <fullName evidence="4">CBS domain-containing protein</fullName>
    </submittedName>
</protein>
<dbReference type="SUPFAM" id="SSF54631">
    <property type="entry name" value="CBS-domain pair"/>
    <property type="match status" value="1"/>
</dbReference>
<dbReference type="PANTHER" id="PTHR43080">
    <property type="entry name" value="CBS DOMAIN-CONTAINING PROTEIN CBSX3, MITOCHONDRIAL"/>
    <property type="match status" value="1"/>
</dbReference>
<organism evidence="4 5">
    <name type="scientific">Aurantimonas aggregata</name>
    <dbReference type="NCBI Taxonomy" id="2047720"/>
    <lineage>
        <taxon>Bacteria</taxon>
        <taxon>Pseudomonadati</taxon>
        <taxon>Pseudomonadota</taxon>
        <taxon>Alphaproteobacteria</taxon>
        <taxon>Hyphomicrobiales</taxon>
        <taxon>Aurantimonadaceae</taxon>
        <taxon>Aurantimonas</taxon>
    </lineage>
</organism>
<evidence type="ECO:0000259" key="3">
    <source>
        <dbReference type="PROSITE" id="PS51371"/>
    </source>
</evidence>
<name>A0A6L9MP52_9HYPH</name>
<keyword evidence="5" id="KW-1185">Reference proteome</keyword>
<dbReference type="Pfam" id="PF00571">
    <property type="entry name" value="CBS"/>
    <property type="match status" value="2"/>
</dbReference>
<feature type="domain" description="CBS" evidence="3">
    <location>
        <begin position="75"/>
        <end position="132"/>
    </location>
</feature>
<proteinExistence type="predicted"/>
<gene>
    <name evidence="4" type="ORF">GTW51_23095</name>
</gene>
<dbReference type="InterPro" id="IPR046342">
    <property type="entry name" value="CBS_dom_sf"/>
</dbReference>
<dbReference type="Gene3D" id="3.10.580.10">
    <property type="entry name" value="CBS-domain"/>
    <property type="match status" value="1"/>
</dbReference>
<evidence type="ECO:0000256" key="1">
    <source>
        <dbReference type="ARBA" id="ARBA00023122"/>
    </source>
</evidence>
<evidence type="ECO:0000313" key="5">
    <source>
        <dbReference type="Proteomes" id="UP000476332"/>
    </source>
</evidence>